<evidence type="ECO:0000313" key="2">
    <source>
        <dbReference type="Proteomes" id="UP000284841"/>
    </source>
</evidence>
<protein>
    <submittedName>
        <fullName evidence="1">Cyclic lactone autoinducer peptide</fullName>
    </submittedName>
</protein>
<comment type="caution">
    <text evidence="1">The sequence shown here is derived from an EMBL/GenBank/DDBJ whole genome shotgun (WGS) entry which is preliminary data.</text>
</comment>
<dbReference type="NCBIfam" id="TIGR04223">
    <property type="entry name" value="quorum_AgrD"/>
    <property type="match status" value="1"/>
</dbReference>
<name>A0A415E0X3_9FIRM</name>
<proteinExistence type="predicted"/>
<accession>A0A415E0X3</accession>
<gene>
    <name evidence="1" type="ORF">DW099_11155</name>
</gene>
<dbReference type="AlphaFoldDB" id="A0A415E0X3"/>
<sequence length="48" mass="5641">MNVLKRKSIEMLAKEAKLMTKFSVNSTCRNIMYQPQMPKDADKLKKHD</sequence>
<dbReference type="STRING" id="1776384.GCA_900086585_00720"/>
<reference evidence="1 2" key="1">
    <citation type="submission" date="2018-08" db="EMBL/GenBank/DDBJ databases">
        <title>A genome reference for cultivated species of the human gut microbiota.</title>
        <authorList>
            <person name="Zou Y."/>
            <person name="Xue W."/>
            <person name="Luo G."/>
        </authorList>
    </citation>
    <scope>NUCLEOTIDE SEQUENCE [LARGE SCALE GENOMIC DNA]</scope>
    <source>
        <strain evidence="1 2">AM07-24</strain>
    </source>
</reference>
<dbReference type="InterPro" id="IPR009229">
    <property type="entry name" value="AgrD"/>
</dbReference>
<keyword evidence="2" id="KW-1185">Reference proteome</keyword>
<dbReference type="Proteomes" id="UP000284841">
    <property type="component" value="Unassembled WGS sequence"/>
</dbReference>
<dbReference type="GeneID" id="83006672"/>
<dbReference type="RefSeq" id="WP_082907342.1">
    <property type="nucleotide sequence ID" value="NZ_AP025567.1"/>
</dbReference>
<dbReference type="EMBL" id="QRMS01000003">
    <property type="protein sequence ID" value="RHJ87251.1"/>
    <property type="molecule type" value="Genomic_DNA"/>
</dbReference>
<evidence type="ECO:0000313" key="1">
    <source>
        <dbReference type="EMBL" id="RHJ87251.1"/>
    </source>
</evidence>
<organism evidence="1 2">
    <name type="scientific">Emergencia timonensis</name>
    <dbReference type="NCBI Taxonomy" id="1776384"/>
    <lineage>
        <taxon>Bacteria</taxon>
        <taxon>Bacillati</taxon>
        <taxon>Bacillota</taxon>
        <taxon>Clostridia</taxon>
        <taxon>Peptostreptococcales</taxon>
        <taxon>Anaerovoracaceae</taxon>
        <taxon>Emergencia</taxon>
    </lineage>
</organism>